<comment type="caution">
    <text evidence="2">The sequence shown here is derived from an EMBL/GenBank/DDBJ whole genome shotgun (WGS) entry which is preliminary data.</text>
</comment>
<accession>A0ABP8HU73</accession>
<proteinExistence type="predicted"/>
<sequence length="188" mass="20340">MRRLFPYTLLFVLAACGGSEGRIATEPPKVAAAPGSAAPDTPALAPPRAADSTVPAGNEYVTCYVLVADTGMQYAPLRASMMDLRGPLRQEVDTMGRGWNAAKALIALPDNDEDEIYAGDYYPRRYPTTTLSLEYLDFYDTAAPEKRIAVVAGIYESKAGADSALRVLRPLRPGAFVLKSEIYMGCMH</sequence>
<dbReference type="RefSeq" id="WP_345258374.1">
    <property type="nucleotide sequence ID" value="NZ_BAABGY010000019.1"/>
</dbReference>
<reference evidence="3" key="1">
    <citation type="journal article" date="2019" name="Int. J. Syst. Evol. Microbiol.">
        <title>The Global Catalogue of Microorganisms (GCM) 10K type strain sequencing project: providing services to taxonomists for standard genome sequencing and annotation.</title>
        <authorList>
            <consortium name="The Broad Institute Genomics Platform"/>
            <consortium name="The Broad Institute Genome Sequencing Center for Infectious Disease"/>
            <person name="Wu L."/>
            <person name="Ma J."/>
        </authorList>
    </citation>
    <scope>NUCLEOTIDE SEQUENCE [LARGE SCALE GENOMIC DNA]</scope>
    <source>
        <strain evidence="3">JCM 17919</strain>
    </source>
</reference>
<dbReference type="EMBL" id="BAABGY010000019">
    <property type="protein sequence ID" value="GAA4344524.1"/>
    <property type="molecule type" value="Genomic_DNA"/>
</dbReference>
<dbReference type="PROSITE" id="PS51257">
    <property type="entry name" value="PROKAR_LIPOPROTEIN"/>
    <property type="match status" value="1"/>
</dbReference>
<dbReference type="Proteomes" id="UP001501725">
    <property type="component" value="Unassembled WGS sequence"/>
</dbReference>
<protein>
    <submittedName>
        <fullName evidence="2">Uncharacterized protein</fullName>
    </submittedName>
</protein>
<feature type="region of interest" description="Disordered" evidence="1">
    <location>
        <begin position="28"/>
        <end position="51"/>
    </location>
</feature>
<gene>
    <name evidence="2" type="ORF">GCM10023184_45920</name>
</gene>
<evidence type="ECO:0000313" key="3">
    <source>
        <dbReference type="Proteomes" id="UP001501725"/>
    </source>
</evidence>
<organism evidence="2 3">
    <name type="scientific">Flaviaesturariibacter amylovorans</name>
    <dbReference type="NCBI Taxonomy" id="1084520"/>
    <lineage>
        <taxon>Bacteria</taxon>
        <taxon>Pseudomonadati</taxon>
        <taxon>Bacteroidota</taxon>
        <taxon>Chitinophagia</taxon>
        <taxon>Chitinophagales</taxon>
        <taxon>Chitinophagaceae</taxon>
        <taxon>Flaviaestuariibacter</taxon>
    </lineage>
</organism>
<keyword evidence="3" id="KW-1185">Reference proteome</keyword>
<name>A0ABP8HU73_9BACT</name>
<evidence type="ECO:0000313" key="2">
    <source>
        <dbReference type="EMBL" id="GAA4344524.1"/>
    </source>
</evidence>
<evidence type="ECO:0000256" key="1">
    <source>
        <dbReference type="SAM" id="MobiDB-lite"/>
    </source>
</evidence>